<evidence type="ECO:0000313" key="10">
    <source>
        <dbReference type="EMBL" id="GAA4822688.1"/>
    </source>
</evidence>
<accession>A0ABP9CZW4</accession>
<evidence type="ECO:0000256" key="4">
    <source>
        <dbReference type="ARBA" id="ARBA00022857"/>
    </source>
</evidence>
<feature type="binding site" evidence="7">
    <location>
        <position position="137"/>
    </location>
    <ligand>
        <name>NADP(+)</name>
        <dbReference type="ChEBI" id="CHEBI:58349"/>
    </ligand>
</feature>
<name>A0ABP9CZW4_9ACTN</name>
<dbReference type="InterPro" id="IPR001282">
    <property type="entry name" value="G6P_DH"/>
</dbReference>
<comment type="catalytic activity">
    <reaction evidence="7">
        <text>D-glucose 6-phosphate + NADP(+) = 6-phospho-D-glucono-1,5-lactone + NADPH + H(+)</text>
        <dbReference type="Rhea" id="RHEA:15841"/>
        <dbReference type="ChEBI" id="CHEBI:15378"/>
        <dbReference type="ChEBI" id="CHEBI:57783"/>
        <dbReference type="ChEBI" id="CHEBI:57955"/>
        <dbReference type="ChEBI" id="CHEBI:58349"/>
        <dbReference type="ChEBI" id="CHEBI:61548"/>
        <dbReference type="EC" id="1.1.1.49"/>
    </reaction>
</comment>
<gene>
    <name evidence="7" type="primary">zwf</name>
    <name evidence="10" type="ORF">GCM10023353_34090</name>
</gene>
<feature type="binding site" evidence="7">
    <location>
        <position position="224"/>
    </location>
    <ligand>
        <name>substrate</name>
    </ligand>
</feature>
<dbReference type="PIRSF" id="PIRSF000110">
    <property type="entry name" value="G6PD"/>
    <property type="match status" value="1"/>
</dbReference>
<sequence>MFVIFGITGDLAKKMTFRSLYRLERRGLLDYPLIGVASEELTADGLMERARTAIVDTGEQLDEDVFARFAARWSYLAGDVTDPDVYGRLGEQMARVRERSRSGALFYLEMPPSLFGTIVEHLGQAGLTEGASIAVEKPFGHDLASARALNERLHRVVDEGQLLRVDHFLGKEPVIELEFMRFANLALSRLWDRDSVTCIQITLGETFGVEDRGHFYDPVGALRDVVQNHLMQVLALVTMDPPSGPSADDLRDKKSEVFRAIPAVEASKAVRGQYAGYRGIDGVADGSTTETFVALELAIDNWRWEGVPVFIRAGKRLAATATEVRLFLRNTPRLPFMPGLDAAADNQVVLRIDPDAAMRIELVAYDDDTWKKVPLETAFVRELGEPLEPYERLLHAALTGDHRLFARQDSVEETWRVLEPLIDSPPPVIEYAPGSWGPAEADGLVSGYPSWQEPWLGEPGRPD</sequence>
<comment type="pathway">
    <text evidence="1 7">Carbohydrate degradation; pentose phosphate pathway; D-ribulose 5-phosphate from D-glucose 6-phosphate (oxidative stage): step 1/3.</text>
</comment>
<evidence type="ECO:0000313" key="11">
    <source>
        <dbReference type="Proteomes" id="UP001500839"/>
    </source>
</evidence>
<feature type="binding site" evidence="7">
    <location>
        <begin position="79"/>
        <end position="80"/>
    </location>
    <ligand>
        <name>NADP(+)</name>
        <dbReference type="ChEBI" id="CHEBI:58349"/>
    </ligand>
</feature>
<dbReference type="EC" id="1.1.1.49" evidence="7"/>
<feature type="binding site" evidence="7">
    <location>
        <position position="171"/>
    </location>
    <ligand>
        <name>substrate</name>
    </ligand>
</feature>
<dbReference type="SUPFAM" id="SSF51735">
    <property type="entry name" value="NAD(P)-binding Rossmann-fold domains"/>
    <property type="match status" value="1"/>
</dbReference>
<dbReference type="InterPro" id="IPR036291">
    <property type="entry name" value="NAD(P)-bd_dom_sf"/>
</dbReference>
<reference evidence="11" key="1">
    <citation type="journal article" date="2019" name="Int. J. Syst. Evol. Microbiol.">
        <title>The Global Catalogue of Microorganisms (GCM) 10K type strain sequencing project: providing services to taxonomists for standard genome sequencing and annotation.</title>
        <authorList>
            <consortium name="The Broad Institute Genomics Platform"/>
            <consortium name="The Broad Institute Genome Sequencing Center for Infectious Disease"/>
            <person name="Wu L."/>
            <person name="Ma J."/>
        </authorList>
    </citation>
    <scope>NUCLEOTIDE SEQUENCE [LARGE SCALE GENOMIC DNA]</scope>
    <source>
        <strain evidence="11">JCM 18542</strain>
    </source>
</reference>
<proteinExistence type="inferred from homology"/>
<dbReference type="Proteomes" id="UP001500839">
    <property type="component" value="Unassembled WGS sequence"/>
</dbReference>
<protein>
    <recommendedName>
        <fullName evidence="7">Glucose-6-phosphate 1-dehydrogenase</fullName>
        <shortName evidence="7">G6PD</shortName>
        <ecNumber evidence="7">1.1.1.49</ecNumber>
    </recommendedName>
</protein>
<evidence type="ECO:0000259" key="8">
    <source>
        <dbReference type="Pfam" id="PF00479"/>
    </source>
</evidence>
<dbReference type="HAMAP" id="MF_00966">
    <property type="entry name" value="G6PD"/>
    <property type="match status" value="1"/>
</dbReference>
<feature type="binding site" evidence="7">
    <location>
        <position position="205"/>
    </location>
    <ligand>
        <name>substrate</name>
    </ligand>
</feature>
<comment type="similarity">
    <text evidence="2 7">Belongs to the glucose-6-phosphate dehydrogenase family.</text>
</comment>
<dbReference type="NCBIfam" id="TIGR00871">
    <property type="entry name" value="zwf"/>
    <property type="match status" value="1"/>
</dbReference>
<dbReference type="PANTHER" id="PTHR23429:SF0">
    <property type="entry name" value="GLUCOSE-6-PHOSPHATE 1-DEHYDROGENASE"/>
    <property type="match status" value="1"/>
</dbReference>
<comment type="caution">
    <text evidence="7">Lacks conserved residue(s) required for the propagation of feature annotation.</text>
</comment>
<feature type="binding site" evidence="7">
    <location>
        <position position="38"/>
    </location>
    <ligand>
        <name>NADP(+)</name>
        <dbReference type="ChEBI" id="CHEBI:58349"/>
    </ligand>
</feature>
<evidence type="ECO:0000256" key="2">
    <source>
        <dbReference type="ARBA" id="ARBA00009975"/>
    </source>
</evidence>
<dbReference type="Gene3D" id="3.40.50.720">
    <property type="entry name" value="NAD(P)-binding Rossmann-like Domain"/>
    <property type="match status" value="1"/>
</dbReference>
<dbReference type="Pfam" id="PF02781">
    <property type="entry name" value="G6PD_C"/>
    <property type="match status" value="1"/>
</dbReference>
<dbReference type="NCBIfam" id="NF009492">
    <property type="entry name" value="PRK12853.1-3"/>
    <property type="match status" value="1"/>
</dbReference>
<dbReference type="InterPro" id="IPR019796">
    <property type="entry name" value="G6P_DH_AS"/>
</dbReference>
<keyword evidence="3 7" id="KW-0313">Glucose metabolism</keyword>
<evidence type="ECO:0000256" key="6">
    <source>
        <dbReference type="ARBA" id="ARBA00023277"/>
    </source>
</evidence>
<dbReference type="PRINTS" id="PR00079">
    <property type="entry name" value="G6PDHDRGNASE"/>
</dbReference>
<dbReference type="Pfam" id="PF00479">
    <property type="entry name" value="G6PD_N"/>
    <property type="match status" value="1"/>
</dbReference>
<evidence type="ECO:0000259" key="9">
    <source>
        <dbReference type="Pfam" id="PF02781"/>
    </source>
</evidence>
<comment type="function">
    <text evidence="7">Catalyzes the oxidation of glucose 6-phosphate to 6-phosphogluconolactone.</text>
</comment>
<dbReference type="InterPro" id="IPR022674">
    <property type="entry name" value="G6P_DH_NAD-bd"/>
</dbReference>
<keyword evidence="11" id="KW-1185">Reference proteome</keyword>
<evidence type="ECO:0000256" key="7">
    <source>
        <dbReference type="HAMAP-Rule" id="MF_00966"/>
    </source>
</evidence>
<dbReference type="SUPFAM" id="SSF55347">
    <property type="entry name" value="Glyceraldehyde-3-phosphate dehydrogenase-like, C-terminal domain"/>
    <property type="match status" value="1"/>
</dbReference>
<evidence type="ECO:0000256" key="3">
    <source>
        <dbReference type="ARBA" id="ARBA00022526"/>
    </source>
</evidence>
<feature type="domain" description="Glucose-6-phosphate dehydrogenase NAD-binding" evidence="8">
    <location>
        <begin position="3"/>
        <end position="174"/>
    </location>
</feature>
<comment type="caution">
    <text evidence="10">The sequence shown here is derived from an EMBL/GenBank/DDBJ whole genome shotgun (WGS) entry which is preliminary data.</text>
</comment>
<keyword evidence="4 7" id="KW-0521">NADP</keyword>
<dbReference type="InterPro" id="IPR022675">
    <property type="entry name" value="G6P_DH_C"/>
</dbReference>
<feature type="binding site" evidence="7">
    <location>
        <position position="315"/>
    </location>
    <ligand>
        <name>substrate</name>
    </ligand>
</feature>
<feature type="active site" description="Proton acceptor" evidence="7">
    <location>
        <position position="229"/>
    </location>
</feature>
<feature type="domain" description="Glucose-6-phosphate dehydrogenase C-terminal" evidence="9">
    <location>
        <begin position="179"/>
        <end position="446"/>
    </location>
</feature>
<dbReference type="Gene3D" id="3.30.360.10">
    <property type="entry name" value="Dihydrodipicolinate Reductase, domain 2"/>
    <property type="match status" value="1"/>
</dbReference>
<keyword evidence="6 7" id="KW-0119">Carbohydrate metabolism</keyword>
<dbReference type="PANTHER" id="PTHR23429">
    <property type="entry name" value="GLUCOSE-6-PHOSPHATE 1-DEHYDROGENASE G6PD"/>
    <property type="match status" value="1"/>
</dbReference>
<keyword evidence="5 7" id="KW-0560">Oxidoreductase</keyword>
<evidence type="ECO:0000256" key="5">
    <source>
        <dbReference type="ARBA" id="ARBA00023002"/>
    </source>
</evidence>
<organism evidence="10 11">
    <name type="scientific">Tomitella cavernea</name>
    <dbReference type="NCBI Taxonomy" id="1387982"/>
    <lineage>
        <taxon>Bacteria</taxon>
        <taxon>Bacillati</taxon>
        <taxon>Actinomycetota</taxon>
        <taxon>Actinomycetes</taxon>
        <taxon>Mycobacteriales</taxon>
        <taxon>Tomitella</taxon>
    </lineage>
</organism>
<dbReference type="EMBL" id="BAABKQ010000001">
    <property type="protein sequence ID" value="GAA4822688.1"/>
    <property type="molecule type" value="Genomic_DNA"/>
</dbReference>
<feature type="binding site" evidence="7">
    <location>
        <position position="167"/>
    </location>
    <ligand>
        <name>substrate</name>
    </ligand>
</feature>
<evidence type="ECO:0000256" key="1">
    <source>
        <dbReference type="ARBA" id="ARBA00004937"/>
    </source>
</evidence>
<dbReference type="PROSITE" id="PS00069">
    <property type="entry name" value="G6P_DEHYDROGENASE"/>
    <property type="match status" value="1"/>
</dbReference>